<dbReference type="GO" id="GO:0002098">
    <property type="term" value="P:tRNA wobble uridine modification"/>
    <property type="evidence" value="ECO:0007669"/>
    <property type="project" value="InterPro"/>
</dbReference>
<evidence type="ECO:0000256" key="5">
    <source>
        <dbReference type="ARBA" id="ARBA00020265"/>
    </source>
</evidence>
<evidence type="ECO:0000256" key="2">
    <source>
        <dbReference type="ARBA" id="ARBA00004496"/>
    </source>
</evidence>
<protein>
    <recommendedName>
        <fullName evidence="5">Elongator complex protein 4</fullName>
    </recommendedName>
</protein>
<name>A0AAV2YKC3_9STRA</name>
<evidence type="ECO:0000256" key="9">
    <source>
        <dbReference type="SAM" id="MobiDB-lite"/>
    </source>
</evidence>
<evidence type="ECO:0000256" key="7">
    <source>
        <dbReference type="ARBA" id="ARBA00022694"/>
    </source>
</evidence>
<evidence type="ECO:0000313" key="11">
    <source>
        <dbReference type="Proteomes" id="UP001146120"/>
    </source>
</evidence>
<keyword evidence="7" id="KW-0819">tRNA processing</keyword>
<evidence type="ECO:0000256" key="3">
    <source>
        <dbReference type="ARBA" id="ARBA00005043"/>
    </source>
</evidence>
<evidence type="ECO:0000256" key="8">
    <source>
        <dbReference type="ARBA" id="ARBA00023242"/>
    </source>
</evidence>
<dbReference type="GO" id="GO:0033588">
    <property type="term" value="C:elongator holoenzyme complex"/>
    <property type="evidence" value="ECO:0007669"/>
    <property type="project" value="InterPro"/>
</dbReference>
<evidence type="ECO:0000256" key="4">
    <source>
        <dbReference type="ARBA" id="ARBA00007573"/>
    </source>
</evidence>
<proteinExistence type="inferred from homology"/>
<accession>A0AAV2YKC3</accession>
<dbReference type="InterPro" id="IPR008728">
    <property type="entry name" value="Elongator_complex_protein_4"/>
</dbReference>
<dbReference type="CDD" id="cd19494">
    <property type="entry name" value="Elp4"/>
    <property type="match status" value="1"/>
</dbReference>
<feature type="compositionally biased region" description="Low complexity" evidence="9">
    <location>
        <begin position="374"/>
        <end position="385"/>
    </location>
</feature>
<dbReference type="Proteomes" id="UP001146120">
    <property type="component" value="Unassembled WGS sequence"/>
</dbReference>
<comment type="similarity">
    <text evidence="4">Belongs to the ELP4 family.</text>
</comment>
<comment type="subcellular location">
    <subcellularLocation>
        <location evidence="2">Cytoplasm</location>
    </subcellularLocation>
    <subcellularLocation>
        <location evidence="1">Nucleus</location>
    </subcellularLocation>
</comment>
<reference evidence="10" key="2">
    <citation type="journal article" date="2023" name="Microbiol Resour">
        <title>Decontamination and Annotation of the Draft Genome Sequence of the Oomycete Lagenidium giganteum ARSEF 373.</title>
        <authorList>
            <person name="Morgan W.R."/>
            <person name="Tartar A."/>
        </authorList>
    </citation>
    <scope>NUCLEOTIDE SEQUENCE</scope>
    <source>
        <strain evidence="10">ARSEF 373</strain>
    </source>
</reference>
<dbReference type="Pfam" id="PF05625">
    <property type="entry name" value="PAXNEB"/>
    <property type="match status" value="1"/>
</dbReference>
<dbReference type="PANTHER" id="PTHR12896:SF1">
    <property type="entry name" value="ELONGATOR COMPLEX PROTEIN 4"/>
    <property type="match status" value="1"/>
</dbReference>
<feature type="region of interest" description="Disordered" evidence="9">
    <location>
        <begin position="354"/>
        <end position="400"/>
    </location>
</feature>
<comment type="caution">
    <text evidence="10">The sequence shown here is derived from an EMBL/GenBank/DDBJ whole genome shotgun (WGS) entry which is preliminary data.</text>
</comment>
<dbReference type="AlphaFoldDB" id="A0AAV2YKC3"/>
<dbReference type="Gene3D" id="3.40.50.300">
    <property type="entry name" value="P-loop containing nucleotide triphosphate hydrolases"/>
    <property type="match status" value="1"/>
</dbReference>
<evidence type="ECO:0000313" key="10">
    <source>
        <dbReference type="EMBL" id="DAZ93981.1"/>
    </source>
</evidence>
<dbReference type="InterPro" id="IPR027417">
    <property type="entry name" value="P-loop_NTPase"/>
</dbReference>
<dbReference type="PANTHER" id="PTHR12896">
    <property type="entry name" value="PAX6 NEIGHBOR PROTEIN PAXNEB"/>
    <property type="match status" value="1"/>
</dbReference>
<evidence type="ECO:0000256" key="1">
    <source>
        <dbReference type="ARBA" id="ARBA00004123"/>
    </source>
</evidence>
<keyword evidence="11" id="KW-1185">Reference proteome</keyword>
<gene>
    <name evidence="10" type="ORF">N0F65_005492</name>
</gene>
<dbReference type="GO" id="GO:0008023">
    <property type="term" value="C:transcription elongation factor complex"/>
    <property type="evidence" value="ECO:0007669"/>
    <property type="project" value="TreeGrafter"/>
</dbReference>
<organism evidence="10 11">
    <name type="scientific">Lagenidium giganteum</name>
    <dbReference type="NCBI Taxonomy" id="4803"/>
    <lineage>
        <taxon>Eukaryota</taxon>
        <taxon>Sar</taxon>
        <taxon>Stramenopiles</taxon>
        <taxon>Oomycota</taxon>
        <taxon>Peronosporomycetes</taxon>
        <taxon>Pythiales</taxon>
        <taxon>Pythiaceae</taxon>
    </lineage>
</organism>
<sequence>MSSFRRKEATARTSTGALAVPVRRQLSGTKPFLNGQTLVSSGLSELDALLGGGLTLGTVSLLETPHDAGAASVALVDDLHRYFVAEGVAAGQCTFVASEDPAGFVEHQLPLELSLAQKQVKQQLASLQVPSKSNSADANADVNATPDAAANLKIAWQYEKYLGPGQTQQQTRFCHSFDLSRSMHQDMLKANAPVTFALEQCAGSDGPYKLLLDAIRAVVAERQATQVVRVCIRDLGSSLWFSAATPRQAHADLLRFLRQLRAIVSGTPVVCTISGPFYMLPSTVCNEMRHLCDYVMELKSFTGENDMLPAELSEFHGLFHFRKLARVHSLACHSTDAVKFGIKRERRKLKVEKLHLPPEGSRSTSAAGADQSGKKSSAKTAQSSKVGCGNGAGGFDPLAF</sequence>
<keyword evidence="8" id="KW-0539">Nucleus</keyword>
<comment type="pathway">
    <text evidence="3">tRNA modification; 5-methoxycarbonylmethyl-2-thiouridine-tRNA biosynthesis.</text>
</comment>
<evidence type="ECO:0000256" key="6">
    <source>
        <dbReference type="ARBA" id="ARBA00022490"/>
    </source>
</evidence>
<keyword evidence="6" id="KW-0963">Cytoplasm</keyword>
<reference evidence="10" key="1">
    <citation type="submission" date="2022-11" db="EMBL/GenBank/DDBJ databases">
        <authorList>
            <person name="Morgan W.R."/>
            <person name="Tartar A."/>
        </authorList>
    </citation>
    <scope>NUCLEOTIDE SEQUENCE</scope>
    <source>
        <strain evidence="10">ARSEF 373</strain>
    </source>
</reference>
<dbReference type="EMBL" id="DAKRPA010000277">
    <property type="protein sequence ID" value="DAZ93981.1"/>
    <property type="molecule type" value="Genomic_DNA"/>
</dbReference>
<dbReference type="GO" id="GO:0005737">
    <property type="term" value="C:cytoplasm"/>
    <property type="evidence" value="ECO:0007669"/>
    <property type="project" value="UniProtKB-SubCell"/>
</dbReference>